<gene>
    <name evidence="2" type="ORF">CDEB00056_LOCUS8359</name>
</gene>
<feature type="compositionally biased region" description="Polar residues" evidence="1">
    <location>
        <begin position="129"/>
        <end position="144"/>
    </location>
</feature>
<dbReference type="AlphaFoldDB" id="A0A7S3V815"/>
<name>A0A7S3V815_9STRA</name>
<reference evidence="2" key="1">
    <citation type="submission" date="2021-01" db="EMBL/GenBank/DDBJ databases">
        <authorList>
            <person name="Corre E."/>
            <person name="Pelletier E."/>
            <person name="Niang G."/>
            <person name="Scheremetjew M."/>
            <person name="Finn R."/>
            <person name="Kale V."/>
            <person name="Holt S."/>
            <person name="Cochrane G."/>
            <person name="Meng A."/>
            <person name="Brown T."/>
            <person name="Cohen L."/>
        </authorList>
    </citation>
    <scope>NUCLEOTIDE SEQUENCE</scope>
    <source>
        <strain evidence="2">MM31A-1</strain>
    </source>
</reference>
<feature type="region of interest" description="Disordered" evidence="1">
    <location>
        <begin position="116"/>
        <end position="201"/>
    </location>
</feature>
<evidence type="ECO:0000256" key="1">
    <source>
        <dbReference type="SAM" id="MobiDB-lite"/>
    </source>
</evidence>
<protein>
    <submittedName>
        <fullName evidence="2">Uncharacterized protein</fullName>
    </submittedName>
</protein>
<accession>A0A7S3V815</accession>
<proteinExistence type="predicted"/>
<feature type="compositionally biased region" description="Low complexity" evidence="1">
    <location>
        <begin position="166"/>
        <end position="180"/>
    </location>
</feature>
<evidence type="ECO:0000313" key="2">
    <source>
        <dbReference type="EMBL" id="CAE0463518.1"/>
    </source>
</evidence>
<dbReference type="EMBL" id="HBIO01010785">
    <property type="protein sequence ID" value="CAE0463518.1"/>
    <property type="molecule type" value="Transcribed_RNA"/>
</dbReference>
<organism evidence="2">
    <name type="scientific">Chaetoceros debilis</name>
    <dbReference type="NCBI Taxonomy" id="122233"/>
    <lineage>
        <taxon>Eukaryota</taxon>
        <taxon>Sar</taxon>
        <taxon>Stramenopiles</taxon>
        <taxon>Ochrophyta</taxon>
        <taxon>Bacillariophyta</taxon>
        <taxon>Coscinodiscophyceae</taxon>
        <taxon>Chaetocerotophycidae</taxon>
        <taxon>Chaetocerotales</taxon>
        <taxon>Chaetocerotaceae</taxon>
        <taxon>Chaetoceros</taxon>
    </lineage>
</organism>
<sequence>MKEDKYQLNRQELRKMAKKVPYCSEVKSDPQHPPPNVKLIRPYILSFLIATNPEPARIEVYCDTATVSTLRVFDGRIRHIMERNCSMNRVEEIFRDPPHLSLVKLDLELNMDISTGSGGGGGGTDESAIANNVNGDGESSSSKHASPRKKMQASAATSPNNKRRISSGSVNSNRSSPSSEISKRTRSITKAITFGHNRTSKQEKREIIENDLTLLDIGEAVLRSESDLLRTHHKIALAAVEVKVLPDEDDARISNSGVADGSSAAFTNNPLNGAIGGGAGKKKNKKDQEYACSFQEHLMTQVEDILQSTNGKQFMTCAATNGKAAIFLYRNGKHDMTDGLPKPLISQIQKHGLRRSTLKYISLGSKGRYFMSFRGGKKCWEGPKSMDALVSKKLIRTIAFGKSMEDFFCIYNDGSWKSHGTMPTGLEKLLMEERKQRGDLICVTLGSNGEYFVKAKNGRMWWGGVTDEIDQVFDEMVSSTEVNRTLQFVDFGNLPGSYFMIYD</sequence>